<evidence type="ECO:0000256" key="1">
    <source>
        <dbReference type="ARBA" id="ARBA00001947"/>
    </source>
</evidence>
<dbReference type="PROSITE" id="PS52035">
    <property type="entry name" value="PEPTIDASE_M14"/>
    <property type="match status" value="1"/>
</dbReference>
<dbReference type="GO" id="GO:0071555">
    <property type="term" value="P:cell wall organization"/>
    <property type="evidence" value="ECO:0007669"/>
    <property type="project" value="UniProtKB-KW"/>
</dbReference>
<dbReference type="Gene3D" id="3.40.630.10">
    <property type="entry name" value="Zn peptidases"/>
    <property type="match status" value="1"/>
</dbReference>
<feature type="region of interest" description="Disordered" evidence="16">
    <location>
        <begin position="517"/>
        <end position="547"/>
    </location>
</feature>
<feature type="domain" description="Peptidase M14" evidence="18">
    <location>
        <begin position="187"/>
        <end position="505"/>
    </location>
</feature>
<evidence type="ECO:0000256" key="10">
    <source>
        <dbReference type="ARBA" id="ARBA00023157"/>
    </source>
</evidence>
<dbReference type="GeneID" id="41972141"/>
<dbReference type="PANTHER" id="PTHR11705">
    <property type="entry name" value="PROTEASE FAMILY M14 CARBOXYPEPTIDASE A,B"/>
    <property type="match status" value="1"/>
</dbReference>
<dbReference type="SUPFAM" id="SSF53187">
    <property type="entry name" value="Zn-dependent exopeptidases"/>
    <property type="match status" value="1"/>
</dbReference>
<comment type="caution">
    <text evidence="19">The sequence shown here is derived from an EMBL/GenBank/DDBJ whole genome shotgun (WGS) entry which is preliminary data.</text>
</comment>
<organism evidence="19 20">
    <name type="scientific">Thyridium curvatum</name>
    <dbReference type="NCBI Taxonomy" id="1093900"/>
    <lineage>
        <taxon>Eukaryota</taxon>
        <taxon>Fungi</taxon>
        <taxon>Dikarya</taxon>
        <taxon>Ascomycota</taxon>
        <taxon>Pezizomycotina</taxon>
        <taxon>Sordariomycetes</taxon>
        <taxon>Sordariomycetidae</taxon>
        <taxon>Thyridiales</taxon>
        <taxon>Thyridiaceae</taxon>
        <taxon>Thyridium</taxon>
    </lineage>
</organism>
<dbReference type="GO" id="GO:0004181">
    <property type="term" value="F:metallocarboxypeptidase activity"/>
    <property type="evidence" value="ECO:0007669"/>
    <property type="project" value="InterPro"/>
</dbReference>
<proteinExistence type="inferred from homology"/>
<dbReference type="GO" id="GO:0005773">
    <property type="term" value="C:vacuole"/>
    <property type="evidence" value="ECO:0007669"/>
    <property type="project" value="UniProtKB-SubCell"/>
</dbReference>
<dbReference type="CDD" id="cd03860">
    <property type="entry name" value="M14_CP_A-B_like"/>
    <property type="match status" value="1"/>
</dbReference>
<comment type="function">
    <text evidence="12">Inactive carboxypeptidase that may play a role in cell wall organization and biogenesis.</text>
</comment>
<evidence type="ECO:0000256" key="3">
    <source>
        <dbReference type="ARBA" id="ARBA00004613"/>
    </source>
</evidence>
<evidence type="ECO:0000313" key="19">
    <source>
        <dbReference type="EMBL" id="TPX15136.1"/>
    </source>
</evidence>
<evidence type="ECO:0000259" key="18">
    <source>
        <dbReference type="PROSITE" id="PS52035"/>
    </source>
</evidence>
<keyword evidence="20" id="KW-1185">Reference proteome</keyword>
<evidence type="ECO:0000256" key="4">
    <source>
        <dbReference type="ARBA" id="ARBA00005988"/>
    </source>
</evidence>
<evidence type="ECO:0000256" key="16">
    <source>
        <dbReference type="SAM" id="MobiDB-lite"/>
    </source>
</evidence>
<dbReference type="InParanoid" id="A0A507B7M4"/>
<evidence type="ECO:0000256" key="7">
    <source>
        <dbReference type="ARBA" id="ARBA00022723"/>
    </source>
</evidence>
<accession>A0A507B7M4</accession>
<evidence type="ECO:0000256" key="6">
    <source>
        <dbReference type="ARBA" id="ARBA00022554"/>
    </source>
</evidence>
<evidence type="ECO:0000256" key="13">
    <source>
        <dbReference type="ARBA" id="ARBA00026187"/>
    </source>
</evidence>
<dbReference type="RefSeq" id="XP_030996847.1">
    <property type="nucleotide sequence ID" value="XM_031139133.1"/>
</dbReference>
<dbReference type="GO" id="GO:0005576">
    <property type="term" value="C:extracellular region"/>
    <property type="evidence" value="ECO:0007669"/>
    <property type="project" value="UniProtKB-SubCell"/>
</dbReference>
<protein>
    <recommendedName>
        <fullName evidence="13">Inactive metallocarboxypeptidase ECM14</fullName>
    </recommendedName>
    <alternativeName>
        <fullName evidence="14">Inactive metallocarboxypeptidase ecm14</fullName>
    </alternativeName>
</protein>
<dbReference type="GO" id="GO:0006508">
    <property type="term" value="P:proteolysis"/>
    <property type="evidence" value="ECO:0007669"/>
    <property type="project" value="InterPro"/>
</dbReference>
<keyword evidence="11" id="KW-0961">Cell wall biogenesis/degradation</keyword>
<keyword evidence="5" id="KW-0964">Secreted</keyword>
<dbReference type="FunFam" id="3.40.630.10:FF:000060">
    <property type="entry name" value="Putative metallocarboxypeptidase ecm14"/>
    <property type="match status" value="1"/>
</dbReference>
<dbReference type="Proteomes" id="UP000319257">
    <property type="component" value="Unassembled WGS sequence"/>
</dbReference>
<evidence type="ECO:0000256" key="14">
    <source>
        <dbReference type="ARBA" id="ARBA00026213"/>
    </source>
</evidence>
<dbReference type="PRINTS" id="PR00765">
    <property type="entry name" value="CRBOXYPTASEA"/>
</dbReference>
<dbReference type="OrthoDB" id="3626597at2759"/>
<gene>
    <name evidence="19" type="ORF">E0L32_004694</name>
</gene>
<dbReference type="InterPro" id="IPR057246">
    <property type="entry name" value="CARBOXYPEPT_ZN_1"/>
</dbReference>
<dbReference type="STRING" id="1093900.A0A507B7M4"/>
<evidence type="ECO:0000256" key="17">
    <source>
        <dbReference type="SAM" id="SignalP"/>
    </source>
</evidence>
<keyword evidence="6" id="KW-0926">Vacuole</keyword>
<dbReference type="PANTHER" id="PTHR11705:SF147">
    <property type="entry name" value="INACTIVE METALLOCARBOXYPEPTIDASE ECM14"/>
    <property type="match status" value="1"/>
</dbReference>
<dbReference type="SMART" id="SM00631">
    <property type="entry name" value="Zn_pept"/>
    <property type="match status" value="1"/>
</dbReference>
<keyword evidence="9" id="KW-0862">Zinc</keyword>
<dbReference type="EMBL" id="SKBQ01000023">
    <property type="protein sequence ID" value="TPX15136.1"/>
    <property type="molecule type" value="Genomic_DNA"/>
</dbReference>
<evidence type="ECO:0000256" key="12">
    <source>
        <dbReference type="ARBA" id="ARBA00025210"/>
    </source>
</evidence>
<name>A0A507B7M4_9PEZI</name>
<dbReference type="FunCoup" id="A0A507B7M4">
    <property type="interactions" value="790"/>
</dbReference>
<evidence type="ECO:0000256" key="15">
    <source>
        <dbReference type="PROSITE-ProRule" id="PRU01379"/>
    </source>
</evidence>
<dbReference type="Pfam" id="PF00246">
    <property type="entry name" value="Peptidase_M14"/>
    <property type="match status" value="1"/>
</dbReference>
<comment type="caution">
    <text evidence="15">Lacks conserved residue(s) required for the propagation of feature annotation.</text>
</comment>
<dbReference type="AlphaFoldDB" id="A0A507B7M4"/>
<dbReference type="GO" id="GO:0008270">
    <property type="term" value="F:zinc ion binding"/>
    <property type="evidence" value="ECO:0007669"/>
    <property type="project" value="InterPro"/>
</dbReference>
<comment type="subcellular location">
    <subcellularLocation>
        <location evidence="3">Secreted</location>
    </subcellularLocation>
    <subcellularLocation>
        <location evidence="2">Vacuole</location>
    </subcellularLocation>
</comment>
<feature type="signal peptide" evidence="17">
    <location>
        <begin position="1"/>
        <end position="26"/>
    </location>
</feature>
<reference evidence="19 20" key="1">
    <citation type="submission" date="2019-06" db="EMBL/GenBank/DDBJ databases">
        <title>Draft genome sequence of the filamentous fungus Phialemoniopsis curvata isolated from diesel fuel.</title>
        <authorList>
            <person name="Varaljay V.A."/>
            <person name="Lyon W.J."/>
            <person name="Crouch A.L."/>
            <person name="Drake C.E."/>
            <person name="Hollomon J.M."/>
            <person name="Nadeau L.J."/>
            <person name="Nunn H.S."/>
            <person name="Stevenson B.S."/>
            <person name="Bojanowski C.L."/>
            <person name="Crookes-Goodson W.J."/>
        </authorList>
    </citation>
    <scope>NUCLEOTIDE SEQUENCE [LARGE SCALE GENOMIC DNA]</scope>
    <source>
        <strain evidence="19 20">D216</strain>
    </source>
</reference>
<evidence type="ECO:0000256" key="2">
    <source>
        <dbReference type="ARBA" id="ARBA00004116"/>
    </source>
</evidence>
<feature type="compositionally biased region" description="Acidic residues" evidence="16">
    <location>
        <begin position="528"/>
        <end position="537"/>
    </location>
</feature>
<evidence type="ECO:0000256" key="11">
    <source>
        <dbReference type="ARBA" id="ARBA00023316"/>
    </source>
</evidence>
<dbReference type="InterPro" id="IPR000834">
    <property type="entry name" value="Peptidase_M14"/>
</dbReference>
<keyword evidence="10" id="KW-1015">Disulfide bond</keyword>
<comment type="similarity">
    <text evidence="4 15">Belongs to the peptidase M14 family.</text>
</comment>
<evidence type="ECO:0000256" key="5">
    <source>
        <dbReference type="ARBA" id="ARBA00022525"/>
    </source>
</evidence>
<sequence length="547" mass="61583">MHRPSLAWLLAALLPFVAFAPAAVEASSGVRLSHEHGARHNGVFPFITWLRDSTIEFIFGRPSKPTPTHAGHGPSQQSRYAHETVLRFNVTAPEEETALSEAAERLFLDVWALTHNFVDIRLHKDDVSNLLSLLPNSLQRSFSTLIPDLSSAVWATYPSAVRSKPTLDESGMSTILHDGIENIFFQDYQPLAVINRWMKLLESMFPSLIETISIGQSFEGREIYGIRLGETLGVDRGKKQARKTILITGGFHAREWISTSTVNYLTWSLVSAYGKEKMITKLLQHFDVVLVPVLNPDGYEYTWQTDRLWRKSRQNTTMRFCRGFDLDHAFGVGWNNTSGEPCSESYGGEAPFQATEAQALADWTRNQTKHNNAKFVGYLDLHSYSQQVLFPYAYSCHKHPNNLENLQELAVGIAKAIRLSSGENYGVTSACEGIVTATGENEAYARAEPSGGSAIDWFYHEIRAKYSYQIKLRDTGSYGFLLPSEEIVPTGEEMFDAVKYFGDFLLGNNGIEKSMGAEAEAPVLQQEPLDEPEDESWVELKRRRRRR</sequence>
<evidence type="ECO:0000313" key="20">
    <source>
        <dbReference type="Proteomes" id="UP000319257"/>
    </source>
</evidence>
<evidence type="ECO:0000256" key="8">
    <source>
        <dbReference type="ARBA" id="ARBA00022729"/>
    </source>
</evidence>
<keyword evidence="7" id="KW-0479">Metal-binding</keyword>
<keyword evidence="8 17" id="KW-0732">Signal</keyword>
<comment type="cofactor">
    <cofactor evidence="1">
        <name>Zn(2+)</name>
        <dbReference type="ChEBI" id="CHEBI:29105"/>
    </cofactor>
</comment>
<evidence type="ECO:0000256" key="9">
    <source>
        <dbReference type="ARBA" id="ARBA00022833"/>
    </source>
</evidence>
<feature type="chain" id="PRO_5021408349" description="Inactive metallocarboxypeptidase ECM14" evidence="17">
    <location>
        <begin position="27"/>
        <end position="547"/>
    </location>
</feature>
<dbReference type="PROSITE" id="PS00132">
    <property type="entry name" value="CARBOXYPEPT_ZN_1"/>
    <property type="match status" value="1"/>
</dbReference>